<organism evidence="3 4">
    <name type="scientific">Viridibacterium curvum</name>
    <dbReference type="NCBI Taxonomy" id="1101404"/>
    <lineage>
        <taxon>Bacteria</taxon>
        <taxon>Pseudomonadati</taxon>
        <taxon>Pseudomonadota</taxon>
        <taxon>Betaproteobacteria</taxon>
        <taxon>Rhodocyclales</taxon>
        <taxon>Rhodocyclaceae</taxon>
        <taxon>Viridibacterium</taxon>
    </lineage>
</organism>
<dbReference type="PANTHER" id="PTHR37951:SF1">
    <property type="entry name" value="TYPE VI SECRETION SYSTEM COMPONENT TSSA1"/>
    <property type="match status" value="1"/>
</dbReference>
<dbReference type="NCBIfam" id="TIGR03363">
    <property type="entry name" value="VI_chp_8"/>
    <property type="match status" value="1"/>
</dbReference>
<proteinExistence type="predicted"/>
<evidence type="ECO:0000313" key="3">
    <source>
        <dbReference type="EMBL" id="GAA5167565.1"/>
    </source>
</evidence>
<sequence>MSLNVDVSSLLSSLGDDAPCGPNLEYDAEFLALEEAARSQPGQEFGNDGGGVLAIEGQGADWGEVRRLAEALFQRTRDLRVAVYYMRALLRTEGFGGLDAGLKLIHGLLETHWDHVHPQLDPDDDNDPTMRINSLAPLVASDALIDDLRASWLLRSRQSGVLTVRNIEVCQGRLSARDGEDVYSESQLAGMLTEAMAQDESFAASVQGALDLVKQLSSLLQDRVGASASIDLRPLQDIIFSVKRALPEGVAATDPEVGAEEGEGTSSGGGGGRAARPGEIASRQDVVTTLERLIQYLERTEPTNPASMLLRRARRVMDMNFLEAIQELAPDGVVQAEQRTGAQLGSGE</sequence>
<gene>
    <name evidence="3" type="primary">tssA_2</name>
    <name evidence="3" type="ORF">GCM10025770_26400</name>
</gene>
<evidence type="ECO:0000313" key="4">
    <source>
        <dbReference type="Proteomes" id="UP001500547"/>
    </source>
</evidence>
<dbReference type="Pfam" id="PF06812">
    <property type="entry name" value="ImpA_N"/>
    <property type="match status" value="1"/>
</dbReference>
<feature type="region of interest" description="Disordered" evidence="1">
    <location>
        <begin position="251"/>
        <end position="279"/>
    </location>
</feature>
<feature type="domain" description="ImpA N-terminal" evidence="2">
    <location>
        <begin position="13"/>
        <end position="139"/>
    </location>
</feature>
<dbReference type="PANTHER" id="PTHR37951">
    <property type="entry name" value="CYTOPLASMIC PROTEIN-RELATED"/>
    <property type="match status" value="1"/>
</dbReference>
<dbReference type="InterPro" id="IPR017740">
    <property type="entry name" value="TssA-like"/>
</dbReference>
<dbReference type="Proteomes" id="UP001500547">
    <property type="component" value="Unassembled WGS sequence"/>
</dbReference>
<evidence type="ECO:0000256" key="1">
    <source>
        <dbReference type="SAM" id="MobiDB-lite"/>
    </source>
</evidence>
<name>A0ABP9QUK2_9RHOO</name>
<protein>
    <submittedName>
        <fullName evidence="3">Type VI secretion system protein TssA</fullName>
    </submittedName>
</protein>
<evidence type="ECO:0000259" key="2">
    <source>
        <dbReference type="Pfam" id="PF06812"/>
    </source>
</evidence>
<comment type="caution">
    <text evidence="3">The sequence shown here is derived from an EMBL/GenBank/DDBJ whole genome shotgun (WGS) entry which is preliminary data.</text>
</comment>
<dbReference type="RefSeq" id="WP_345533480.1">
    <property type="nucleotide sequence ID" value="NZ_BAABLD010000008.1"/>
</dbReference>
<dbReference type="EMBL" id="BAABLD010000008">
    <property type="protein sequence ID" value="GAA5167565.1"/>
    <property type="molecule type" value="Genomic_DNA"/>
</dbReference>
<keyword evidence="4" id="KW-1185">Reference proteome</keyword>
<dbReference type="InterPro" id="IPR010657">
    <property type="entry name" value="ImpA_N"/>
</dbReference>
<reference evidence="4" key="1">
    <citation type="journal article" date="2019" name="Int. J. Syst. Evol. Microbiol.">
        <title>The Global Catalogue of Microorganisms (GCM) 10K type strain sequencing project: providing services to taxonomists for standard genome sequencing and annotation.</title>
        <authorList>
            <consortium name="The Broad Institute Genomics Platform"/>
            <consortium name="The Broad Institute Genome Sequencing Center for Infectious Disease"/>
            <person name="Wu L."/>
            <person name="Ma J."/>
        </authorList>
    </citation>
    <scope>NUCLEOTIDE SEQUENCE [LARGE SCALE GENOMIC DNA]</scope>
    <source>
        <strain evidence="4">JCM 18715</strain>
    </source>
</reference>
<accession>A0ABP9QUK2</accession>